<comment type="caution">
    <text evidence="3">The sequence shown here is derived from an EMBL/GenBank/DDBJ whole genome shotgun (WGS) entry which is preliminary data.</text>
</comment>
<evidence type="ECO:0000313" key="4">
    <source>
        <dbReference type="Proteomes" id="UP001362899"/>
    </source>
</evidence>
<dbReference type="SUPFAM" id="SSF48350">
    <property type="entry name" value="GTPase activation domain, GAP"/>
    <property type="match status" value="1"/>
</dbReference>
<dbReference type="Pfam" id="PF00620">
    <property type="entry name" value="RhoGAP"/>
    <property type="match status" value="1"/>
</dbReference>
<feature type="region of interest" description="Disordered" evidence="1">
    <location>
        <begin position="326"/>
        <end position="349"/>
    </location>
</feature>
<feature type="compositionally biased region" description="Polar residues" evidence="1">
    <location>
        <begin position="167"/>
        <end position="180"/>
    </location>
</feature>
<sequence>MENKQFISIVDAHIESQHAISETFANTSNSQFAINLKNNNETISSESSLQFGLNVFTSDFDRQAHQHARKASRVKREIKEPIQQWFSEYKESIEQRSSKLFKLLEEYQRLVQQALKKKNIYYQSCRRSEDAKVGGSPKDSIIKTIRDLRDKLNASEENISSSANSIDTCTSNTPTLSNDPQAKRPESSRAKSSLSNTSERTKINIAGLFYTESELGVLLGKILGDLSLYEYKVPFLKSYENVASGSMIATSARKHLQNDSFAYAEKFGQSLVNLDYLKPVGQMSNKYEHSHNAHYQIQEKYFDISKAYYNGTGEFSFYSSSSSAEDDSDVSNNLEAPHNDSIEPPRTPIQFQSVPNSPSLSMNSIASSVIATDATEEHYIQAIVELDVFRCAMEVEIAKAYAFFDQILIDKYMVIKKGMQNLLFIVHPQDRRLIDAQKNLNAEKDLGIFVKQYETGPFVPNVLTFQSYYGQDVVQTFGVDLSLSNFFVSLVLDWLEKRPIEASNFDAWVDRSPIEEVYQLRGQINTGRPFNPDSVFRFFSVPVTISTFLQYLLELPESLIPFTVYETFKKLFDNSEHPEPSQIASILIQIPLINQEVLFRVLAFVKTLFDDKLYQQLSESLSIFIIRPRAPSALTMHDEHPQRLMSVLLENCHNIFACVADLNQNRESKMRSKTAVHAPTLYRPEGMLQSSISFNTSTDSSSSASSFSTNTVPNNNSNISTKNSISLGLMSPTMNNALRPLSLTMSPISESGDSNSVSGLGLSSILPINKQSTPKANKRTVSSHDSPVRRRISLGLDLSKLNNPNNEPN</sequence>
<dbReference type="GO" id="GO:0005737">
    <property type="term" value="C:cytoplasm"/>
    <property type="evidence" value="ECO:0007669"/>
    <property type="project" value="TreeGrafter"/>
</dbReference>
<protein>
    <recommendedName>
        <fullName evidence="2">Rho-GAP domain-containing protein</fullName>
    </recommendedName>
</protein>
<dbReference type="PROSITE" id="PS50238">
    <property type="entry name" value="RHOGAP"/>
    <property type="match status" value="1"/>
</dbReference>
<dbReference type="GO" id="GO:0007264">
    <property type="term" value="P:small GTPase-mediated signal transduction"/>
    <property type="evidence" value="ECO:0007669"/>
    <property type="project" value="TreeGrafter"/>
</dbReference>
<dbReference type="Gene3D" id="1.20.1270.60">
    <property type="entry name" value="Arfaptin homology (AH) domain/BAR domain"/>
    <property type="match status" value="1"/>
</dbReference>
<dbReference type="InterPro" id="IPR027267">
    <property type="entry name" value="AH/BAR_dom_sf"/>
</dbReference>
<gene>
    <name evidence="3" type="ORF">DASB73_018220</name>
</gene>
<dbReference type="PANTHER" id="PTHR23065">
    <property type="entry name" value="PROLINE-SERINE-THREONINE PHOSPHATASE INTERACTING PROTEIN 1"/>
    <property type="match status" value="1"/>
</dbReference>
<keyword evidence="4" id="KW-1185">Reference proteome</keyword>
<feature type="region of interest" description="Disordered" evidence="1">
    <location>
        <begin position="692"/>
        <end position="719"/>
    </location>
</feature>
<feature type="compositionally biased region" description="Polar residues" evidence="1">
    <location>
        <begin position="769"/>
        <end position="785"/>
    </location>
</feature>
<dbReference type="SUPFAM" id="SSF46785">
    <property type="entry name" value="Winged helix' DNA-binding domain"/>
    <property type="match status" value="1"/>
</dbReference>
<organism evidence="3 4">
    <name type="scientific">Starmerella bacillaris</name>
    <name type="common">Yeast</name>
    <name type="synonym">Candida zemplinina</name>
    <dbReference type="NCBI Taxonomy" id="1247836"/>
    <lineage>
        <taxon>Eukaryota</taxon>
        <taxon>Fungi</taxon>
        <taxon>Dikarya</taxon>
        <taxon>Ascomycota</taxon>
        <taxon>Saccharomycotina</taxon>
        <taxon>Dipodascomycetes</taxon>
        <taxon>Dipodascales</taxon>
        <taxon>Trichomonascaceae</taxon>
        <taxon>Starmerella</taxon>
    </lineage>
</organism>
<dbReference type="InterPro" id="IPR000198">
    <property type="entry name" value="RhoGAP_dom"/>
</dbReference>
<reference evidence="3 4" key="1">
    <citation type="journal article" date="2023" name="Elife">
        <title>Identification of key yeast species and microbe-microbe interactions impacting larval growth of Drosophila in the wild.</title>
        <authorList>
            <person name="Mure A."/>
            <person name="Sugiura Y."/>
            <person name="Maeda R."/>
            <person name="Honda K."/>
            <person name="Sakurai N."/>
            <person name="Takahashi Y."/>
            <person name="Watada M."/>
            <person name="Katoh T."/>
            <person name="Gotoh A."/>
            <person name="Gotoh Y."/>
            <person name="Taniguchi I."/>
            <person name="Nakamura K."/>
            <person name="Hayashi T."/>
            <person name="Katayama T."/>
            <person name="Uemura T."/>
            <person name="Hattori Y."/>
        </authorList>
    </citation>
    <scope>NUCLEOTIDE SEQUENCE [LARGE SCALE GENOMIC DNA]</scope>
    <source>
        <strain evidence="3 4">SB-73</strain>
    </source>
</reference>
<dbReference type="GO" id="GO:0000935">
    <property type="term" value="C:division septum"/>
    <property type="evidence" value="ECO:0007669"/>
    <property type="project" value="TreeGrafter"/>
</dbReference>
<feature type="compositionally biased region" description="Polar residues" evidence="1">
    <location>
        <begin position="800"/>
        <end position="809"/>
    </location>
</feature>
<dbReference type="GO" id="GO:0005096">
    <property type="term" value="F:GTPase activator activity"/>
    <property type="evidence" value="ECO:0007669"/>
    <property type="project" value="TreeGrafter"/>
</dbReference>
<evidence type="ECO:0000256" key="1">
    <source>
        <dbReference type="SAM" id="MobiDB-lite"/>
    </source>
</evidence>
<accession>A0AAV5RH82</accession>
<dbReference type="PANTHER" id="PTHR23065:SF17">
    <property type="entry name" value="RHO-GTPASE-ACTIVATING PROTEIN RGD2"/>
    <property type="match status" value="1"/>
</dbReference>
<proteinExistence type="predicted"/>
<feature type="domain" description="Rho-GAP" evidence="2">
    <location>
        <begin position="463"/>
        <end position="656"/>
    </location>
</feature>
<dbReference type="SMART" id="SM00324">
    <property type="entry name" value="RhoGAP"/>
    <property type="match status" value="1"/>
</dbReference>
<feature type="region of interest" description="Disordered" evidence="1">
    <location>
        <begin position="767"/>
        <end position="809"/>
    </location>
</feature>
<dbReference type="Gene3D" id="1.10.555.10">
    <property type="entry name" value="Rho GTPase activation protein"/>
    <property type="match status" value="1"/>
</dbReference>
<evidence type="ECO:0000313" key="3">
    <source>
        <dbReference type="EMBL" id="GMM50864.1"/>
    </source>
</evidence>
<dbReference type="GO" id="GO:0005886">
    <property type="term" value="C:plasma membrane"/>
    <property type="evidence" value="ECO:0007669"/>
    <property type="project" value="TreeGrafter"/>
</dbReference>
<evidence type="ECO:0000259" key="2">
    <source>
        <dbReference type="PROSITE" id="PS50238"/>
    </source>
</evidence>
<feature type="region of interest" description="Disordered" evidence="1">
    <location>
        <begin position="156"/>
        <end position="196"/>
    </location>
</feature>
<name>A0AAV5RH82_STABA</name>
<dbReference type="AlphaFoldDB" id="A0AAV5RH82"/>
<dbReference type="SUPFAM" id="SSF103657">
    <property type="entry name" value="BAR/IMD domain-like"/>
    <property type="match status" value="1"/>
</dbReference>
<dbReference type="EMBL" id="BTGC01000003">
    <property type="protein sequence ID" value="GMM50864.1"/>
    <property type="molecule type" value="Genomic_DNA"/>
</dbReference>
<dbReference type="GO" id="GO:0007010">
    <property type="term" value="P:cytoskeleton organization"/>
    <property type="evidence" value="ECO:0007669"/>
    <property type="project" value="TreeGrafter"/>
</dbReference>
<feature type="compositionally biased region" description="Low complexity" evidence="1">
    <location>
        <begin position="156"/>
        <end position="166"/>
    </location>
</feature>
<dbReference type="InterPro" id="IPR036390">
    <property type="entry name" value="WH_DNA-bd_sf"/>
</dbReference>
<dbReference type="InterPro" id="IPR008936">
    <property type="entry name" value="Rho_GTPase_activation_prot"/>
</dbReference>
<dbReference type="Proteomes" id="UP001362899">
    <property type="component" value="Unassembled WGS sequence"/>
</dbReference>